<proteinExistence type="predicted"/>
<feature type="transmembrane region" description="Helical" evidence="1">
    <location>
        <begin position="73"/>
        <end position="92"/>
    </location>
</feature>
<keyword evidence="1" id="KW-1133">Transmembrane helix</keyword>
<dbReference type="Proteomes" id="UP001321421">
    <property type="component" value="Chromosome"/>
</dbReference>
<dbReference type="InterPro" id="IPR013434">
    <property type="entry name" value="CHP02611"/>
</dbReference>
<dbReference type="Pfam" id="PF09656">
    <property type="entry name" value="PGPGW"/>
    <property type="match status" value="1"/>
</dbReference>
<gene>
    <name evidence="2" type="ORF">GCM10025872_17580</name>
</gene>
<feature type="transmembrane region" description="Helical" evidence="1">
    <location>
        <begin position="47"/>
        <end position="67"/>
    </location>
</feature>
<sequence length="162" mass="18414">MTDSKFDESRPVDPSAKYADRNRTLDADEDDWAWRARIRANPRSRRIYRIAVAVIGTIVVLGGLVAIPFPGPGWLIVFLGLGIWASEFEWAQKVLEWVRGKVRAWERWLRRQSIVVQAIFGLLTFALVLAIFWALFRFSGIPGFFPDAVETWLRQVPGLGGA</sequence>
<dbReference type="NCBIfam" id="TIGR02611">
    <property type="entry name" value="TIGR02611 family protein"/>
    <property type="match status" value="1"/>
</dbReference>
<keyword evidence="1" id="KW-0472">Membrane</keyword>
<organism evidence="2 3">
    <name type="scientific">Barrientosiimonas endolithica</name>
    <dbReference type="NCBI Taxonomy" id="1535208"/>
    <lineage>
        <taxon>Bacteria</taxon>
        <taxon>Bacillati</taxon>
        <taxon>Actinomycetota</taxon>
        <taxon>Actinomycetes</taxon>
        <taxon>Micrococcales</taxon>
        <taxon>Dermacoccaceae</taxon>
        <taxon>Barrientosiimonas</taxon>
    </lineage>
</organism>
<accession>A0ABN6YLS0</accession>
<evidence type="ECO:0008006" key="4">
    <source>
        <dbReference type="Google" id="ProtNLM"/>
    </source>
</evidence>
<dbReference type="RefSeq" id="WP_289232866.1">
    <property type="nucleotide sequence ID" value="NZ_AP027735.1"/>
</dbReference>
<keyword evidence="1" id="KW-0812">Transmembrane</keyword>
<evidence type="ECO:0000313" key="2">
    <source>
        <dbReference type="EMBL" id="BDZ58101.1"/>
    </source>
</evidence>
<evidence type="ECO:0000313" key="3">
    <source>
        <dbReference type="Proteomes" id="UP001321421"/>
    </source>
</evidence>
<dbReference type="InterPro" id="IPR019099">
    <property type="entry name" value="Uncharacterised_PGPGW_TM"/>
</dbReference>
<name>A0ABN6YLS0_9MICO</name>
<evidence type="ECO:0000256" key="1">
    <source>
        <dbReference type="SAM" id="Phobius"/>
    </source>
</evidence>
<reference evidence="3" key="1">
    <citation type="journal article" date="2019" name="Int. J. Syst. Evol. Microbiol.">
        <title>The Global Catalogue of Microorganisms (GCM) 10K type strain sequencing project: providing services to taxonomists for standard genome sequencing and annotation.</title>
        <authorList>
            <consortium name="The Broad Institute Genomics Platform"/>
            <consortium name="The Broad Institute Genome Sequencing Center for Infectious Disease"/>
            <person name="Wu L."/>
            <person name="Ma J."/>
        </authorList>
    </citation>
    <scope>NUCLEOTIDE SEQUENCE [LARGE SCALE GENOMIC DNA]</scope>
    <source>
        <strain evidence="3">NBRC 110608</strain>
    </source>
</reference>
<keyword evidence="3" id="KW-1185">Reference proteome</keyword>
<dbReference type="EMBL" id="AP027735">
    <property type="protein sequence ID" value="BDZ58101.1"/>
    <property type="molecule type" value="Genomic_DNA"/>
</dbReference>
<protein>
    <recommendedName>
        <fullName evidence="4">TIGR02611 family protein</fullName>
    </recommendedName>
</protein>
<feature type="transmembrane region" description="Helical" evidence="1">
    <location>
        <begin position="113"/>
        <end position="136"/>
    </location>
</feature>